<comment type="caution">
    <text evidence="6">The sequence shown here is derived from an EMBL/GenBank/DDBJ whole genome shotgun (WGS) entry which is preliminary data.</text>
</comment>
<feature type="domain" description="Tyr recombinase" evidence="5">
    <location>
        <begin position="109"/>
        <end position="296"/>
    </location>
</feature>
<evidence type="ECO:0000256" key="3">
    <source>
        <dbReference type="ARBA" id="ARBA00023125"/>
    </source>
</evidence>
<comment type="similarity">
    <text evidence="1">Belongs to the 'phage' integrase family.</text>
</comment>
<dbReference type="InterPro" id="IPR011010">
    <property type="entry name" value="DNA_brk_join_enz"/>
</dbReference>
<dbReference type="Gene3D" id="1.10.150.130">
    <property type="match status" value="1"/>
</dbReference>
<dbReference type="Proteomes" id="UP000462865">
    <property type="component" value="Unassembled WGS sequence"/>
</dbReference>
<gene>
    <name evidence="6" type="ORF">GKG38_12845</name>
</gene>
<reference evidence="6 7" key="1">
    <citation type="journal article" date="2019" name="Nat. Med.">
        <title>A library of human gut bacterial isolates paired with longitudinal multiomics data enables mechanistic microbiome research.</title>
        <authorList>
            <person name="Poyet M."/>
            <person name="Groussin M."/>
            <person name="Gibbons S.M."/>
            <person name="Avila-Pacheco J."/>
            <person name="Jiang X."/>
            <person name="Kearney S.M."/>
            <person name="Perrotta A.R."/>
            <person name="Berdy B."/>
            <person name="Zhao S."/>
            <person name="Lieberman T.D."/>
            <person name="Swanson P.K."/>
            <person name="Smith M."/>
            <person name="Roesemann S."/>
            <person name="Alexander J.E."/>
            <person name="Rich S.A."/>
            <person name="Livny J."/>
            <person name="Vlamakis H."/>
            <person name="Clish C."/>
            <person name="Bullock K."/>
            <person name="Deik A."/>
            <person name="Scott J."/>
            <person name="Pierce K.A."/>
            <person name="Xavier R.J."/>
            <person name="Alm E.J."/>
        </authorList>
    </citation>
    <scope>NUCLEOTIDE SEQUENCE [LARGE SCALE GENOMIC DNA]</scope>
    <source>
        <strain evidence="6 7">BIOML-A1</strain>
    </source>
</reference>
<evidence type="ECO:0000256" key="1">
    <source>
        <dbReference type="ARBA" id="ARBA00008857"/>
    </source>
</evidence>
<organism evidence="6 7">
    <name type="scientific">Gordonibacter urolithinfaciens</name>
    <dbReference type="NCBI Taxonomy" id="1335613"/>
    <lineage>
        <taxon>Bacteria</taxon>
        <taxon>Bacillati</taxon>
        <taxon>Actinomycetota</taxon>
        <taxon>Coriobacteriia</taxon>
        <taxon>Eggerthellales</taxon>
        <taxon>Eggerthellaceae</taxon>
        <taxon>Gordonibacter</taxon>
    </lineage>
</organism>
<evidence type="ECO:0000256" key="4">
    <source>
        <dbReference type="ARBA" id="ARBA00023172"/>
    </source>
</evidence>
<dbReference type="PANTHER" id="PTHR30629:SF2">
    <property type="entry name" value="PROPHAGE INTEGRASE INTS-RELATED"/>
    <property type="match status" value="1"/>
</dbReference>
<accession>A0A7K0ICU1</accession>
<dbReference type="InterPro" id="IPR010998">
    <property type="entry name" value="Integrase_recombinase_N"/>
</dbReference>
<dbReference type="PANTHER" id="PTHR30629">
    <property type="entry name" value="PROPHAGE INTEGRASE"/>
    <property type="match status" value="1"/>
</dbReference>
<keyword evidence="2" id="KW-0229">DNA integration</keyword>
<dbReference type="Gene3D" id="1.10.443.10">
    <property type="entry name" value="Intergrase catalytic core"/>
    <property type="match status" value="1"/>
</dbReference>
<dbReference type="InterPro" id="IPR050808">
    <property type="entry name" value="Phage_Integrase"/>
</dbReference>
<dbReference type="EMBL" id="WKZA01000083">
    <property type="protein sequence ID" value="MSA95923.1"/>
    <property type="molecule type" value="Genomic_DNA"/>
</dbReference>
<keyword evidence="4" id="KW-0233">DNA recombination</keyword>
<dbReference type="GO" id="GO:0003677">
    <property type="term" value="F:DNA binding"/>
    <property type="evidence" value="ECO:0007669"/>
    <property type="project" value="UniProtKB-KW"/>
</dbReference>
<evidence type="ECO:0000259" key="5">
    <source>
        <dbReference type="PROSITE" id="PS51898"/>
    </source>
</evidence>
<dbReference type="PROSITE" id="PS51898">
    <property type="entry name" value="TYR_RECOMBINASE"/>
    <property type="match status" value="1"/>
</dbReference>
<protein>
    <submittedName>
        <fullName evidence="6">Tyrosine-type recombinase/integrase</fullName>
    </submittedName>
</protein>
<dbReference type="CDD" id="cd01189">
    <property type="entry name" value="INT_ICEBs1_C_like"/>
    <property type="match status" value="1"/>
</dbReference>
<dbReference type="RefSeq" id="WP_154249423.1">
    <property type="nucleotide sequence ID" value="NZ_JAJCNT010000006.1"/>
</dbReference>
<dbReference type="InterPro" id="IPR013762">
    <property type="entry name" value="Integrase-like_cat_sf"/>
</dbReference>
<dbReference type="GO" id="GO:0015074">
    <property type="term" value="P:DNA integration"/>
    <property type="evidence" value="ECO:0007669"/>
    <property type="project" value="UniProtKB-KW"/>
</dbReference>
<keyword evidence="3" id="KW-0238">DNA-binding</keyword>
<dbReference type="Pfam" id="PF00589">
    <property type="entry name" value="Phage_integrase"/>
    <property type="match status" value="1"/>
</dbReference>
<dbReference type="InterPro" id="IPR002104">
    <property type="entry name" value="Integrase_catalytic"/>
</dbReference>
<name>A0A7K0ICU1_9ACTN</name>
<proteinExistence type="inferred from homology"/>
<evidence type="ECO:0000313" key="7">
    <source>
        <dbReference type="Proteomes" id="UP000462865"/>
    </source>
</evidence>
<evidence type="ECO:0000313" key="6">
    <source>
        <dbReference type="EMBL" id="MSA95923.1"/>
    </source>
</evidence>
<dbReference type="SUPFAM" id="SSF56349">
    <property type="entry name" value="DNA breaking-rejoining enzymes"/>
    <property type="match status" value="1"/>
</dbReference>
<dbReference type="AlphaFoldDB" id="A0A7K0ICU1"/>
<dbReference type="GO" id="GO:0006310">
    <property type="term" value="P:DNA recombination"/>
    <property type="evidence" value="ECO:0007669"/>
    <property type="project" value="UniProtKB-KW"/>
</dbReference>
<sequence>MKLGTYHDEHYVLCYSSKDLSPTTVQGYESSYWLHVEPYWAGWEMHEIRVVHINTWLATSFPDNPGGAEKAYKVLRQILRSAMGDECYPDDVVDPTTRGVRLPRKPWDGGSPRLKPKEVKRLLVGVKGWEYEPVVICGLWLGLRRSESCGLQWGDIDMRTGLLRIKRGVHYVKGEVVQTKTKTHRSMRLHMLPRVAVERMREIKRDRRAKPSDWIMGDELGVDVHPDRYARRLRAFCKKNGLPHVAPKYFRHTFRVNTRKADIPEQDIQKMLGHKEFETSFIYMELDEDVLREDQRAHERLILRA</sequence>
<evidence type="ECO:0000256" key="2">
    <source>
        <dbReference type="ARBA" id="ARBA00022908"/>
    </source>
</evidence>